<feature type="chain" id="PRO_5047030041" evidence="1">
    <location>
        <begin position="21"/>
        <end position="144"/>
    </location>
</feature>
<organism evidence="2 3">
    <name type="scientific">Ohtaekwangia kribbensis</name>
    <dbReference type="NCBI Taxonomy" id="688913"/>
    <lineage>
        <taxon>Bacteria</taxon>
        <taxon>Pseudomonadati</taxon>
        <taxon>Bacteroidota</taxon>
        <taxon>Cytophagia</taxon>
        <taxon>Cytophagales</taxon>
        <taxon>Fulvivirgaceae</taxon>
        <taxon>Ohtaekwangia</taxon>
    </lineage>
</organism>
<accession>A0ABW3K774</accession>
<protein>
    <submittedName>
        <fullName evidence="2">DUF6452 family protein</fullName>
    </submittedName>
</protein>
<dbReference type="RefSeq" id="WP_377582417.1">
    <property type="nucleotide sequence ID" value="NZ_JBHTKA010000008.1"/>
</dbReference>
<sequence>MKYKLFKGCLSVIFISCLFFYTGCIDECDGQEGEPTLYISFATEKRYTRVYGVGGKEKDTYDYPSTQWHVPVSIKDDSTIVVFESSTGNDTLTIRYSRTVKMESQRCGFRLFLDDFEITEPTTFTRLPDEVSYYTNELYVYIDE</sequence>
<proteinExistence type="predicted"/>
<keyword evidence="1" id="KW-0732">Signal</keyword>
<feature type="signal peptide" evidence="1">
    <location>
        <begin position="1"/>
        <end position="20"/>
    </location>
</feature>
<reference evidence="3" key="1">
    <citation type="journal article" date="2019" name="Int. J. Syst. Evol. Microbiol.">
        <title>The Global Catalogue of Microorganisms (GCM) 10K type strain sequencing project: providing services to taxonomists for standard genome sequencing and annotation.</title>
        <authorList>
            <consortium name="The Broad Institute Genomics Platform"/>
            <consortium name="The Broad Institute Genome Sequencing Center for Infectious Disease"/>
            <person name="Wu L."/>
            <person name="Ma J."/>
        </authorList>
    </citation>
    <scope>NUCLEOTIDE SEQUENCE [LARGE SCALE GENOMIC DNA]</scope>
    <source>
        <strain evidence="3">CCUG 58938</strain>
    </source>
</reference>
<dbReference type="Proteomes" id="UP001597112">
    <property type="component" value="Unassembled WGS sequence"/>
</dbReference>
<dbReference type="InterPro" id="IPR045607">
    <property type="entry name" value="DUF6452"/>
</dbReference>
<gene>
    <name evidence="2" type="ORF">ACFQ21_21345</name>
</gene>
<dbReference type="EMBL" id="JBHTKA010000008">
    <property type="protein sequence ID" value="MFD1001885.1"/>
    <property type="molecule type" value="Genomic_DNA"/>
</dbReference>
<evidence type="ECO:0000313" key="3">
    <source>
        <dbReference type="Proteomes" id="UP001597112"/>
    </source>
</evidence>
<name>A0ABW3K774_9BACT</name>
<keyword evidence="3" id="KW-1185">Reference proteome</keyword>
<dbReference type="Pfam" id="PF20050">
    <property type="entry name" value="DUF6452"/>
    <property type="match status" value="1"/>
</dbReference>
<evidence type="ECO:0000256" key="1">
    <source>
        <dbReference type="SAM" id="SignalP"/>
    </source>
</evidence>
<evidence type="ECO:0000313" key="2">
    <source>
        <dbReference type="EMBL" id="MFD1001885.1"/>
    </source>
</evidence>
<comment type="caution">
    <text evidence="2">The sequence shown here is derived from an EMBL/GenBank/DDBJ whole genome shotgun (WGS) entry which is preliminary data.</text>
</comment>